<evidence type="ECO:0000259" key="2">
    <source>
        <dbReference type="PROSITE" id="PS50846"/>
    </source>
</evidence>
<feature type="domain" description="HMA" evidence="2">
    <location>
        <begin position="73"/>
        <end position="136"/>
    </location>
</feature>
<keyword evidence="4" id="KW-1185">Reference proteome</keyword>
<dbReference type="PROSITE" id="PS50846">
    <property type="entry name" value="HMA_2"/>
    <property type="match status" value="1"/>
</dbReference>
<dbReference type="InterPro" id="IPR036163">
    <property type="entry name" value="HMA_dom_sf"/>
</dbReference>
<protein>
    <submittedName>
        <fullName evidence="3">Heavy metal transport/detoxification superfamily protein</fullName>
    </submittedName>
</protein>
<reference evidence="4" key="1">
    <citation type="journal article" date="2016" name="Nature">
        <title>The genome of the seagrass Zostera marina reveals angiosperm adaptation to the sea.</title>
        <authorList>
            <person name="Olsen J.L."/>
            <person name="Rouze P."/>
            <person name="Verhelst B."/>
            <person name="Lin Y.-C."/>
            <person name="Bayer T."/>
            <person name="Collen J."/>
            <person name="Dattolo E."/>
            <person name="De Paoli E."/>
            <person name="Dittami S."/>
            <person name="Maumus F."/>
            <person name="Michel G."/>
            <person name="Kersting A."/>
            <person name="Lauritano C."/>
            <person name="Lohaus R."/>
            <person name="Toepel M."/>
            <person name="Tonon T."/>
            <person name="Vanneste K."/>
            <person name="Amirebrahimi M."/>
            <person name="Brakel J."/>
            <person name="Bostroem C."/>
            <person name="Chovatia M."/>
            <person name="Grimwood J."/>
            <person name="Jenkins J.W."/>
            <person name="Jueterbock A."/>
            <person name="Mraz A."/>
            <person name="Stam W.T."/>
            <person name="Tice H."/>
            <person name="Bornberg-Bauer E."/>
            <person name="Green P.J."/>
            <person name="Pearson G.A."/>
            <person name="Procaccini G."/>
            <person name="Duarte C.M."/>
            <person name="Schmutz J."/>
            <person name="Reusch T.B.H."/>
            <person name="Van de Peer Y."/>
        </authorList>
    </citation>
    <scope>NUCLEOTIDE SEQUENCE [LARGE SCALE GENOMIC DNA]</scope>
    <source>
        <strain evidence="4">cv. Finnish</strain>
    </source>
</reference>
<dbReference type="AlphaFoldDB" id="A0A0K9P1Q5"/>
<dbReference type="SUPFAM" id="SSF55008">
    <property type="entry name" value="HMA, heavy metal-associated domain"/>
    <property type="match status" value="1"/>
</dbReference>
<dbReference type="PANTHER" id="PTHR22814:SF356">
    <property type="entry name" value="HEAVY METAL-ASSOCIATED ISOPRENYLATED PLANT PROTEIN 20"/>
    <property type="match status" value="1"/>
</dbReference>
<comment type="caution">
    <text evidence="3">The sequence shown here is derived from an EMBL/GenBank/DDBJ whole genome shotgun (WGS) entry which is preliminary data.</text>
</comment>
<dbReference type="OrthoDB" id="689350at2759"/>
<evidence type="ECO:0000313" key="4">
    <source>
        <dbReference type="Proteomes" id="UP000036987"/>
    </source>
</evidence>
<dbReference type="Proteomes" id="UP000036987">
    <property type="component" value="Unassembled WGS sequence"/>
</dbReference>
<dbReference type="GO" id="GO:0046872">
    <property type="term" value="F:metal ion binding"/>
    <property type="evidence" value="ECO:0007669"/>
    <property type="project" value="UniProtKB-KW"/>
</dbReference>
<dbReference type="Gene3D" id="3.30.70.100">
    <property type="match status" value="1"/>
</dbReference>
<dbReference type="STRING" id="29655.A0A0K9P1Q5"/>
<evidence type="ECO:0000256" key="1">
    <source>
        <dbReference type="ARBA" id="ARBA00022723"/>
    </source>
</evidence>
<organism evidence="3 4">
    <name type="scientific">Zostera marina</name>
    <name type="common">Eelgrass</name>
    <dbReference type="NCBI Taxonomy" id="29655"/>
    <lineage>
        <taxon>Eukaryota</taxon>
        <taxon>Viridiplantae</taxon>
        <taxon>Streptophyta</taxon>
        <taxon>Embryophyta</taxon>
        <taxon>Tracheophyta</taxon>
        <taxon>Spermatophyta</taxon>
        <taxon>Magnoliopsida</taxon>
        <taxon>Liliopsida</taxon>
        <taxon>Zosteraceae</taxon>
        <taxon>Zostera</taxon>
    </lineage>
</organism>
<accession>A0A0K9P1Q5</accession>
<keyword evidence="1" id="KW-0479">Metal-binding</keyword>
<dbReference type="OMA" id="SVVHMKG"/>
<evidence type="ECO:0000313" key="3">
    <source>
        <dbReference type="EMBL" id="KMZ62996.1"/>
    </source>
</evidence>
<dbReference type="EMBL" id="LFYR01001279">
    <property type="protein sequence ID" value="KMZ62996.1"/>
    <property type="molecule type" value="Genomic_DNA"/>
</dbReference>
<dbReference type="Pfam" id="PF00403">
    <property type="entry name" value="HMA"/>
    <property type="match status" value="1"/>
</dbReference>
<dbReference type="InterPro" id="IPR006121">
    <property type="entry name" value="HMA_dom"/>
</dbReference>
<proteinExistence type="predicted"/>
<name>A0A0K9P1Q5_ZOSMR</name>
<sequence length="196" mass="22010">MFSHDIFCTFLLPIANDHHHSYPVLINTHIPSSSPSLFLSVCERKMGILDNINLPNFCNVTGLGGARKRNRSLQTVEVEVFMDCDGCERRVRNAVCSLRGLLSVEVSRKQNRVTVTGYVNRSSVLRAVKSTGKKAEFWPYVPYSLVYYPYVPQTYDVKAPAGYVRNAPQAMVDPGSFEDNYTSLFSDENPNACSIM</sequence>
<dbReference type="PANTHER" id="PTHR22814">
    <property type="entry name" value="COPPER TRANSPORT PROTEIN ATOX1-RELATED"/>
    <property type="match status" value="1"/>
</dbReference>
<dbReference type="CDD" id="cd00371">
    <property type="entry name" value="HMA"/>
    <property type="match status" value="1"/>
</dbReference>
<gene>
    <name evidence="3" type="ORF">ZOSMA_42G00370</name>
</gene>